<dbReference type="Pfam" id="PF19279">
    <property type="entry name" value="YegS_C"/>
    <property type="match status" value="1"/>
</dbReference>
<sequence>MSKAIVIFNPAKVREVDPFKESLGKVAQENGFELEYIETAEEDPGFEMAAQAREAKPDLVIVAGGDGTVRVVTTELRETGIPVAILPAGTTNLLARNLGISMNMDEAIQTAFAGRTLKFDLVKVTLGQGKDPKYFTGMAGVGIDAEVMHGVEDKLKKLVGPGAYVMSFLQQVGSSPCRVKVTIDDTRVLKRKTTLLMVGNTAELTGGVKLFPEADPTDGSLELLLGAPTGFASWLKVIGGVLTGKRKNQEMEYFTGKKFTVEIAQPTVWEMDGDAEEPAQSWTFEVLPGALSVCAGELSESK</sequence>
<dbReference type="PANTHER" id="PTHR12358:SF106">
    <property type="entry name" value="LIPID KINASE YEGS"/>
    <property type="match status" value="1"/>
</dbReference>
<dbReference type="NCBIfam" id="TIGR00147">
    <property type="entry name" value="YegS/Rv2252/BmrU family lipid kinase"/>
    <property type="match status" value="1"/>
</dbReference>
<evidence type="ECO:0000256" key="5">
    <source>
        <dbReference type="ARBA" id="ARBA00022723"/>
    </source>
</evidence>
<dbReference type="GO" id="GO:0005886">
    <property type="term" value="C:plasma membrane"/>
    <property type="evidence" value="ECO:0007669"/>
    <property type="project" value="TreeGrafter"/>
</dbReference>
<evidence type="ECO:0000256" key="11">
    <source>
        <dbReference type="ARBA" id="ARBA00023209"/>
    </source>
</evidence>
<comment type="caution">
    <text evidence="14">The sequence shown here is derived from an EMBL/GenBank/DDBJ whole genome shotgun (WGS) entry which is preliminary data.</text>
</comment>
<evidence type="ECO:0000256" key="6">
    <source>
        <dbReference type="ARBA" id="ARBA00022741"/>
    </source>
</evidence>
<dbReference type="GO" id="GO:0046872">
    <property type="term" value="F:metal ion binding"/>
    <property type="evidence" value="ECO:0007669"/>
    <property type="project" value="UniProtKB-KW"/>
</dbReference>
<keyword evidence="5" id="KW-0479">Metal-binding</keyword>
<keyword evidence="10" id="KW-0443">Lipid metabolism</keyword>
<dbReference type="GO" id="GO:0016301">
    <property type="term" value="F:kinase activity"/>
    <property type="evidence" value="ECO:0007669"/>
    <property type="project" value="UniProtKB-KW"/>
</dbReference>
<dbReference type="PROSITE" id="PS50146">
    <property type="entry name" value="DAGK"/>
    <property type="match status" value="1"/>
</dbReference>
<evidence type="ECO:0000256" key="1">
    <source>
        <dbReference type="ARBA" id="ARBA00001946"/>
    </source>
</evidence>
<dbReference type="InterPro" id="IPR050187">
    <property type="entry name" value="Lipid_Phosphate_FormReg"/>
</dbReference>
<dbReference type="SUPFAM" id="SSF111331">
    <property type="entry name" value="NAD kinase/diacylglycerol kinase-like"/>
    <property type="match status" value="1"/>
</dbReference>
<comment type="cofactor">
    <cofactor evidence="1">
        <name>Mg(2+)</name>
        <dbReference type="ChEBI" id="CHEBI:18420"/>
    </cofactor>
</comment>
<evidence type="ECO:0000256" key="9">
    <source>
        <dbReference type="ARBA" id="ARBA00022842"/>
    </source>
</evidence>
<evidence type="ECO:0000256" key="2">
    <source>
        <dbReference type="ARBA" id="ARBA00005983"/>
    </source>
</evidence>
<keyword evidence="9" id="KW-0460">Magnesium</keyword>
<dbReference type="InterPro" id="IPR017438">
    <property type="entry name" value="ATP-NAD_kinase_N"/>
</dbReference>
<proteinExistence type="inferred from homology"/>
<dbReference type="RefSeq" id="WP_338106881.1">
    <property type="nucleotide sequence ID" value="NZ_VUMY01000013.1"/>
</dbReference>
<gene>
    <name evidence="14" type="ORF">FYJ63_07630</name>
</gene>
<dbReference type="Proteomes" id="UP000442535">
    <property type="component" value="Unassembled WGS sequence"/>
</dbReference>
<comment type="similarity">
    <text evidence="2">Belongs to the diacylglycerol/lipid kinase family.</text>
</comment>
<keyword evidence="4" id="KW-0808">Transferase</keyword>
<evidence type="ECO:0000313" key="15">
    <source>
        <dbReference type="Proteomes" id="UP000442535"/>
    </source>
</evidence>
<evidence type="ECO:0000256" key="8">
    <source>
        <dbReference type="ARBA" id="ARBA00022840"/>
    </source>
</evidence>
<dbReference type="Gene3D" id="2.60.200.40">
    <property type="match status" value="1"/>
</dbReference>
<dbReference type="GO" id="GO:0008654">
    <property type="term" value="P:phospholipid biosynthetic process"/>
    <property type="evidence" value="ECO:0007669"/>
    <property type="project" value="UniProtKB-KW"/>
</dbReference>
<keyword evidence="6" id="KW-0547">Nucleotide-binding</keyword>
<keyword evidence="8" id="KW-0067">ATP-binding</keyword>
<dbReference type="InterPro" id="IPR045540">
    <property type="entry name" value="YegS/DAGK_C"/>
</dbReference>
<evidence type="ECO:0000256" key="12">
    <source>
        <dbReference type="ARBA" id="ARBA00023264"/>
    </source>
</evidence>
<dbReference type="InterPro" id="IPR016064">
    <property type="entry name" value="NAD/diacylglycerol_kinase_sf"/>
</dbReference>
<keyword evidence="11" id="KW-0594">Phospholipid biosynthesis</keyword>
<keyword evidence="12" id="KW-1208">Phospholipid metabolism</keyword>
<evidence type="ECO:0000256" key="10">
    <source>
        <dbReference type="ARBA" id="ARBA00023098"/>
    </source>
</evidence>
<evidence type="ECO:0000259" key="13">
    <source>
        <dbReference type="PROSITE" id="PS50146"/>
    </source>
</evidence>
<name>A0A7K0K3P0_9ACTO</name>
<dbReference type="PANTHER" id="PTHR12358">
    <property type="entry name" value="SPHINGOSINE KINASE"/>
    <property type="match status" value="1"/>
</dbReference>
<dbReference type="Pfam" id="PF00781">
    <property type="entry name" value="DAGK_cat"/>
    <property type="match status" value="1"/>
</dbReference>
<dbReference type="GO" id="GO:0005524">
    <property type="term" value="F:ATP binding"/>
    <property type="evidence" value="ECO:0007669"/>
    <property type="project" value="UniProtKB-KW"/>
</dbReference>
<dbReference type="SMART" id="SM00046">
    <property type="entry name" value="DAGKc"/>
    <property type="match status" value="1"/>
</dbReference>
<dbReference type="InterPro" id="IPR005218">
    <property type="entry name" value="Diacylglycerol/lipid_kinase"/>
</dbReference>
<protein>
    <submittedName>
        <fullName evidence="14">Diacylglycerol kinase family lipid kinase</fullName>
    </submittedName>
</protein>
<reference evidence="14 15" key="1">
    <citation type="submission" date="2019-08" db="EMBL/GenBank/DDBJ databases">
        <title>In-depth cultivation of the pig gut microbiome towards novel bacterial diversity and tailored functional studies.</title>
        <authorList>
            <person name="Wylensek D."/>
            <person name="Hitch T.C.A."/>
            <person name="Clavel T."/>
        </authorList>
    </citation>
    <scope>NUCLEOTIDE SEQUENCE [LARGE SCALE GENOMIC DNA]</scope>
    <source>
        <strain evidence="14 15">RF-GAM-744-WT-7</strain>
    </source>
</reference>
<evidence type="ECO:0000313" key="14">
    <source>
        <dbReference type="EMBL" id="MST50103.1"/>
    </source>
</evidence>
<evidence type="ECO:0000256" key="3">
    <source>
        <dbReference type="ARBA" id="ARBA00022516"/>
    </source>
</evidence>
<keyword evidence="3" id="KW-0444">Lipid biosynthesis</keyword>
<accession>A0A7K0K3P0</accession>
<dbReference type="Gene3D" id="3.40.50.10330">
    <property type="entry name" value="Probable inorganic polyphosphate/atp-NAD kinase, domain 1"/>
    <property type="match status" value="1"/>
</dbReference>
<dbReference type="InterPro" id="IPR001206">
    <property type="entry name" value="Diacylglycerol_kinase_cat_dom"/>
</dbReference>
<keyword evidence="7 14" id="KW-0418">Kinase</keyword>
<feature type="domain" description="DAGKc" evidence="13">
    <location>
        <begin position="1"/>
        <end position="128"/>
    </location>
</feature>
<keyword evidence="15" id="KW-1185">Reference proteome</keyword>
<organism evidence="14 15">
    <name type="scientific">Mobiluncus porci</name>
    <dbReference type="NCBI Taxonomy" id="2652278"/>
    <lineage>
        <taxon>Bacteria</taxon>
        <taxon>Bacillati</taxon>
        <taxon>Actinomycetota</taxon>
        <taxon>Actinomycetes</taxon>
        <taxon>Actinomycetales</taxon>
        <taxon>Actinomycetaceae</taxon>
        <taxon>Mobiluncus</taxon>
    </lineage>
</organism>
<dbReference type="AlphaFoldDB" id="A0A7K0K3P0"/>
<dbReference type="EMBL" id="VUMY01000013">
    <property type="protein sequence ID" value="MST50103.1"/>
    <property type="molecule type" value="Genomic_DNA"/>
</dbReference>
<evidence type="ECO:0000256" key="7">
    <source>
        <dbReference type="ARBA" id="ARBA00022777"/>
    </source>
</evidence>
<evidence type="ECO:0000256" key="4">
    <source>
        <dbReference type="ARBA" id="ARBA00022679"/>
    </source>
</evidence>